<organism evidence="1 2">
    <name type="scientific">Candidatus Riesia pediculischaeffi PTSU</name>
    <dbReference type="NCBI Taxonomy" id="1401651"/>
    <lineage>
        <taxon>Bacteria</taxon>
        <taxon>Pseudomonadati</taxon>
        <taxon>Pseudomonadota</taxon>
        <taxon>Gammaproteobacteria</taxon>
        <taxon>Enterobacterales</taxon>
        <taxon>Enterobacteriaceae</taxon>
        <taxon>Candidatus Riesia</taxon>
    </lineage>
</organism>
<reference evidence="1 2" key="1">
    <citation type="journal article" date="2014" name="G3 (Bethesda)">
        <title>Genome sequence of Candidatus Riesia pediculischaeffi, endosymbiont of chimpanzee lice, and genomic comparison of recently acquired endosymbionts from human and chimpanzee lice.</title>
        <authorList>
            <person name="Boyd B.M."/>
            <person name="Allen J.M."/>
            <person name="de Crecy-Lagard V."/>
            <person name="Reed D.L."/>
        </authorList>
    </citation>
    <scope>NUCLEOTIDE SEQUENCE [LARGE SCALE GENOMIC DNA]</scope>
    <source>
        <strain evidence="1 2">PTSU</strain>
    </source>
</reference>
<comment type="caution">
    <text evidence="1">The sequence shown here is derived from an EMBL/GenBank/DDBJ whole genome shotgun (WGS) entry which is preliminary data.</text>
</comment>
<protein>
    <submittedName>
        <fullName evidence="1">Uncharacterized protein</fullName>
    </submittedName>
</protein>
<name>A0A0C1S048_9ENTR</name>
<evidence type="ECO:0000313" key="2">
    <source>
        <dbReference type="Proteomes" id="UP000054529"/>
    </source>
</evidence>
<accession>A0A0C1S048</accession>
<dbReference type="AlphaFoldDB" id="A0A0C1S048"/>
<dbReference type="Proteomes" id="UP000054529">
    <property type="component" value="Unassembled WGS sequence"/>
</dbReference>
<evidence type="ECO:0000313" key="1">
    <source>
        <dbReference type="EMBL" id="KIE63937.1"/>
    </source>
</evidence>
<dbReference type="EMBL" id="AWXV01000004">
    <property type="protein sequence ID" value="KIE63937.1"/>
    <property type="molecule type" value="Genomic_DNA"/>
</dbReference>
<gene>
    <name evidence="1" type="ORF">P689_122106</name>
</gene>
<sequence>MLFQMIQFCLIRASIISCIRKRLNKRKDTISLVFHFYH</sequence>
<dbReference type="HOGENOM" id="CLU_3326112_0_0_6"/>
<proteinExistence type="predicted"/>